<feature type="compositionally biased region" description="Polar residues" evidence="1">
    <location>
        <begin position="83"/>
        <end position="102"/>
    </location>
</feature>
<gene>
    <name evidence="2" type="ORF">NW766_011116</name>
</gene>
<evidence type="ECO:0000313" key="2">
    <source>
        <dbReference type="EMBL" id="KAJ4005566.1"/>
    </source>
</evidence>
<organism evidence="2 3">
    <name type="scientific">Fusarium irregulare</name>
    <dbReference type="NCBI Taxonomy" id="2494466"/>
    <lineage>
        <taxon>Eukaryota</taxon>
        <taxon>Fungi</taxon>
        <taxon>Dikarya</taxon>
        <taxon>Ascomycota</taxon>
        <taxon>Pezizomycotina</taxon>
        <taxon>Sordariomycetes</taxon>
        <taxon>Hypocreomycetidae</taxon>
        <taxon>Hypocreales</taxon>
        <taxon>Nectriaceae</taxon>
        <taxon>Fusarium</taxon>
        <taxon>Fusarium incarnatum-equiseti species complex</taxon>
    </lineage>
</organism>
<feature type="region of interest" description="Disordered" evidence="1">
    <location>
        <begin position="75"/>
        <end position="104"/>
    </location>
</feature>
<feature type="region of interest" description="Disordered" evidence="1">
    <location>
        <begin position="145"/>
        <end position="168"/>
    </location>
</feature>
<feature type="compositionally biased region" description="Polar residues" evidence="1">
    <location>
        <begin position="39"/>
        <end position="51"/>
    </location>
</feature>
<dbReference type="EMBL" id="JAPDHF010000021">
    <property type="protein sequence ID" value="KAJ4005566.1"/>
    <property type="molecule type" value="Genomic_DNA"/>
</dbReference>
<protein>
    <submittedName>
        <fullName evidence="2">Uncharacterized protein</fullName>
    </submittedName>
</protein>
<evidence type="ECO:0000256" key="1">
    <source>
        <dbReference type="SAM" id="MobiDB-lite"/>
    </source>
</evidence>
<proteinExistence type="predicted"/>
<comment type="caution">
    <text evidence="2">The sequence shown here is derived from an EMBL/GenBank/DDBJ whole genome shotgun (WGS) entry which is preliminary data.</text>
</comment>
<feature type="compositionally biased region" description="Basic and acidic residues" evidence="1">
    <location>
        <begin position="146"/>
        <end position="157"/>
    </location>
</feature>
<name>A0A9W8PFY4_9HYPO</name>
<dbReference type="AlphaFoldDB" id="A0A9W8PFY4"/>
<keyword evidence="3" id="KW-1185">Reference proteome</keyword>
<reference evidence="2" key="1">
    <citation type="submission" date="2022-10" db="EMBL/GenBank/DDBJ databases">
        <title>Fusarium specimens isolated from Avocado Roots.</title>
        <authorList>
            <person name="Stajich J."/>
            <person name="Roper C."/>
            <person name="Heimlech-Rivalta G."/>
        </authorList>
    </citation>
    <scope>NUCLEOTIDE SEQUENCE</scope>
    <source>
        <strain evidence="2">CF00143</strain>
    </source>
</reference>
<feature type="region of interest" description="Disordered" evidence="1">
    <location>
        <begin position="1"/>
        <end position="54"/>
    </location>
</feature>
<dbReference type="Proteomes" id="UP001152130">
    <property type="component" value="Unassembled WGS sequence"/>
</dbReference>
<sequence length="423" mass="47302">MGEPPTRRSNGKAFAKRTGRKVKELISPSTEFKAKEPSASANPSTHQSSQGPEALPLTVAQPTNKSVGCKPLTAHQEERPSGYTPQQVHPATCANASGNANENGILDRRVTDTSDMIESFKKTNEDLKQLLREQSSQIQQLMEDNETLRRQCSESAEKSYTNSNPRLPLSRPSSEIIKDWNTLAYDIENFVDNHFRDASQKRIASWATIQREFLRDIAEEPQNIVTSHKSGLALIKAALWADLGRLVFGGLASDGPMCWAGHYKRDIRRLDRKLTAGYSEKGIMGLSSSHHHWRTLMANMTSTLEDPQQRSQEVEHVAMNIEELLAPCRPRQPSSDAYYRDLRAVIRKTVDMDLVLSGQTDLYTLQWLSGGMFNDVYMAPAAGSSQGAVKNLRFMIRPGLHRADGQTEVCSNVKVVEKCTVWF</sequence>
<accession>A0A9W8PFY4</accession>
<evidence type="ECO:0000313" key="3">
    <source>
        <dbReference type="Proteomes" id="UP001152130"/>
    </source>
</evidence>